<name>A0A8R1HSM4_CAEJA</name>
<evidence type="ECO:0000313" key="2">
    <source>
        <dbReference type="EnsemblMetazoa" id="CJA09826.1"/>
    </source>
</evidence>
<proteinExistence type="predicted"/>
<evidence type="ECO:0000313" key="3">
    <source>
        <dbReference type="Proteomes" id="UP000005237"/>
    </source>
</evidence>
<keyword evidence="3" id="KW-1185">Reference proteome</keyword>
<reference evidence="2" key="2">
    <citation type="submission" date="2022-06" db="UniProtKB">
        <authorList>
            <consortium name="EnsemblMetazoa"/>
        </authorList>
    </citation>
    <scope>IDENTIFICATION</scope>
    <source>
        <strain evidence="2">DF5081</strain>
    </source>
</reference>
<feature type="domain" description="Trafficking protein particle complex subunit 13 C-terminal" evidence="1">
    <location>
        <begin position="14"/>
        <end position="108"/>
    </location>
</feature>
<organism evidence="2 3">
    <name type="scientific">Caenorhabditis japonica</name>
    <dbReference type="NCBI Taxonomy" id="281687"/>
    <lineage>
        <taxon>Eukaryota</taxon>
        <taxon>Metazoa</taxon>
        <taxon>Ecdysozoa</taxon>
        <taxon>Nematoda</taxon>
        <taxon>Chromadorea</taxon>
        <taxon>Rhabditida</taxon>
        <taxon>Rhabditina</taxon>
        <taxon>Rhabditomorpha</taxon>
        <taxon>Rhabditoidea</taxon>
        <taxon>Rhabditidae</taxon>
        <taxon>Peloderinae</taxon>
        <taxon>Caenorhabditis</taxon>
    </lineage>
</organism>
<protein>
    <recommendedName>
        <fullName evidence="1">Trafficking protein particle complex subunit 13 C-terminal domain-containing protein</fullName>
    </recommendedName>
</protein>
<dbReference type="Pfam" id="PF23643">
    <property type="entry name" value="TRAPPC13_C"/>
    <property type="match status" value="1"/>
</dbReference>
<dbReference type="GO" id="GO:1990072">
    <property type="term" value="C:TRAPPIII protein complex"/>
    <property type="evidence" value="ECO:0007669"/>
    <property type="project" value="TreeGrafter"/>
</dbReference>
<reference evidence="3" key="1">
    <citation type="submission" date="2010-08" db="EMBL/GenBank/DDBJ databases">
        <authorList>
            <consortium name="Caenorhabditis japonica Sequencing Consortium"/>
            <person name="Wilson R.K."/>
        </authorList>
    </citation>
    <scope>NUCLEOTIDE SEQUENCE [LARGE SCALE GENOMIC DNA]</scope>
    <source>
        <strain evidence="3">DF5081</strain>
    </source>
</reference>
<dbReference type="Proteomes" id="UP000005237">
    <property type="component" value="Unassembled WGS sequence"/>
</dbReference>
<sequence length="109" mass="12286">MRLYFSTSSPNVLLLESPSRSTSRQSFMAQRERSLDLQLRLEQPANRQLIFCSPSGVSLGQLPPSQHVDFSLDIFPVGVGIQSISGIRITDTFTKRIYEHDEIAQIFVS</sequence>
<evidence type="ECO:0000259" key="1">
    <source>
        <dbReference type="Pfam" id="PF23643"/>
    </source>
</evidence>
<dbReference type="PANTHER" id="PTHR13134:SF3">
    <property type="entry name" value="TRAFFICKING PROTEIN PARTICLE COMPLEX SUBUNIT 13"/>
    <property type="match status" value="1"/>
</dbReference>
<dbReference type="PANTHER" id="PTHR13134">
    <property type="entry name" value="TRAFFICKING PROTEIN PARTICLE COMPLEX SUBUNIT 13"/>
    <property type="match status" value="1"/>
</dbReference>
<dbReference type="InterPro" id="IPR010378">
    <property type="entry name" value="TRAPPC13"/>
</dbReference>
<dbReference type="EnsemblMetazoa" id="CJA09826.1">
    <property type="protein sequence ID" value="CJA09826.1"/>
    <property type="gene ID" value="WBGene00129030"/>
</dbReference>
<dbReference type="InterPro" id="IPR055428">
    <property type="entry name" value="TRAPPC13_C"/>
</dbReference>
<dbReference type="AlphaFoldDB" id="A0A8R1HSM4"/>
<accession>A0A8R1HSM4</accession>